<organism evidence="1 2">
    <name type="scientific">Sarocladium strictum</name>
    <name type="common">Black bundle disease fungus</name>
    <name type="synonym">Acremonium strictum</name>
    <dbReference type="NCBI Taxonomy" id="5046"/>
    <lineage>
        <taxon>Eukaryota</taxon>
        <taxon>Fungi</taxon>
        <taxon>Dikarya</taxon>
        <taxon>Ascomycota</taxon>
        <taxon>Pezizomycotina</taxon>
        <taxon>Sordariomycetes</taxon>
        <taxon>Hypocreomycetidae</taxon>
        <taxon>Hypocreales</taxon>
        <taxon>Sarocladiaceae</taxon>
        <taxon>Sarocladium</taxon>
    </lineage>
</organism>
<reference evidence="1" key="1">
    <citation type="submission" date="2022-10" db="EMBL/GenBank/DDBJ databases">
        <title>Determination and structural analysis of whole genome sequence of Sarocladium strictum F4-1.</title>
        <authorList>
            <person name="Hu L."/>
            <person name="Jiang Y."/>
        </authorList>
    </citation>
    <scope>NUCLEOTIDE SEQUENCE</scope>
    <source>
        <strain evidence="1">F4-1</strain>
    </source>
</reference>
<accession>A0AA39GE74</accession>
<evidence type="ECO:0000313" key="2">
    <source>
        <dbReference type="Proteomes" id="UP001175261"/>
    </source>
</evidence>
<dbReference type="AlphaFoldDB" id="A0AA39GE74"/>
<name>A0AA39GE74_SARSR</name>
<comment type="caution">
    <text evidence="1">The sequence shown here is derived from an EMBL/GenBank/DDBJ whole genome shotgun (WGS) entry which is preliminary data.</text>
</comment>
<proteinExistence type="predicted"/>
<evidence type="ECO:0000313" key="1">
    <source>
        <dbReference type="EMBL" id="KAK0384909.1"/>
    </source>
</evidence>
<dbReference type="EMBL" id="JAPDFR010000007">
    <property type="protein sequence ID" value="KAK0384909.1"/>
    <property type="molecule type" value="Genomic_DNA"/>
</dbReference>
<gene>
    <name evidence="1" type="ORF">NLU13_7388</name>
</gene>
<protein>
    <submittedName>
        <fullName evidence="1">Uncharacterized protein</fullName>
    </submittedName>
</protein>
<keyword evidence="2" id="KW-1185">Reference proteome</keyword>
<sequence length="68" mass="8062">MCAWEEFLFICNHSVLRVQSRCHFARNDPQHRCYNVKQLKNTWLQDRPCKECTRSLRDGSSSATETTQ</sequence>
<dbReference type="Proteomes" id="UP001175261">
    <property type="component" value="Unassembled WGS sequence"/>
</dbReference>